<keyword evidence="1" id="KW-0472">Membrane</keyword>
<organism evidence="2 3">
    <name type="scientific">Flavimobilis rhizosphaerae</name>
    <dbReference type="NCBI Taxonomy" id="2775421"/>
    <lineage>
        <taxon>Bacteria</taxon>
        <taxon>Bacillati</taxon>
        <taxon>Actinomycetota</taxon>
        <taxon>Actinomycetes</taxon>
        <taxon>Micrococcales</taxon>
        <taxon>Jonesiaceae</taxon>
        <taxon>Flavimobilis</taxon>
    </lineage>
</organism>
<gene>
    <name evidence="2" type="ORF">IGS67_08555</name>
</gene>
<evidence type="ECO:0000313" key="3">
    <source>
        <dbReference type="Proteomes" id="UP000642107"/>
    </source>
</evidence>
<keyword evidence="3" id="KW-1185">Reference proteome</keyword>
<proteinExistence type="predicted"/>
<comment type="caution">
    <text evidence="2">The sequence shown here is derived from an EMBL/GenBank/DDBJ whole genome shotgun (WGS) entry which is preliminary data.</text>
</comment>
<evidence type="ECO:0000256" key="1">
    <source>
        <dbReference type="SAM" id="Phobius"/>
    </source>
</evidence>
<protein>
    <submittedName>
        <fullName evidence="2">YgjV family protein</fullName>
    </submittedName>
</protein>
<evidence type="ECO:0000313" key="2">
    <source>
        <dbReference type="EMBL" id="MBD9699540.1"/>
    </source>
</evidence>
<keyword evidence="1" id="KW-1133">Transmembrane helix</keyword>
<sequence>MLEAIGWIGSAILVLSLVQTRILRLRILNLTGCLVHIGYNTAVGVWPMVGLNVVLAIVNVVQLRKLLKEQHADVGGYDVVPTDVDAPLLRHLLTRHHDEIVKLHGVEPADVPATEAYLVLRGDETVGAVLLDDAGDGTARLTLDHVVERYRDFTPGEHVFRRSGILAGHGYDRIVTRPGITGRTAQYYETVGFTRDTTTDEFVLAVPVAA</sequence>
<accession>A0ABR9DQZ5</accession>
<name>A0ABR9DQZ5_9MICO</name>
<dbReference type="Proteomes" id="UP000642107">
    <property type="component" value="Unassembled WGS sequence"/>
</dbReference>
<feature type="transmembrane region" description="Helical" evidence="1">
    <location>
        <begin position="44"/>
        <end position="61"/>
    </location>
</feature>
<dbReference type="EMBL" id="JACZDF010000003">
    <property type="protein sequence ID" value="MBD9699540.1"/>
    <property type="molecule type" value="Genomic_DNA"/>
</dbReference>
<dbReference type="RefSeq" id="WP_192279611.1">
    <property type="nucleotide sequence ID" value="NZ_JACZDF010000003.1"/>
</dbReference>
<reference evidence="2 3" key="1">
    <citation type="submission" date="2020-09" db="EMBL/GenBank/DDBJ databases">
        <title>Flavimobilis rhizosphaerae sp. nov., isolated from rhizosphere soil of Spartina alterniflora.</title>
        <authorList>
            <person name="Hanqin C."/>
        </authorList>
    </citation>
    <scope>NUCLEOTIDE SEQUENCE [LARGE SCALE GENOMIC DNA]</scope>
    <source>
        <strain evidence="2 3">GY 10621</strain>
    </source>
</reference>
<keyword evidence="1" id="KW-0812">Transmembrane</keyword>